<keyword evidence="5" id="KW-0130">Cell adhesion</keyword>
<comment type="subcellular location">
    <subcellularLocation>
        <location evidence="5">Membrane</location>
        <topology evidence="5">Single-pass type I membrane protein</topology>
    </subcellularLocation>
</comment>
<dbReference type="GO" id="GO:0001525">
    <property type="term" value="P:angiogenesis"/>
    <property type="evidence" value="ECO:0007669"/>
    <property type="project" value="TreeGrafter"/>
</dbReference>
<dbReference type="PANTHER" id="PTHR23220:SF3">
    <property type="entry name" value="INTEGRIN ALPHA-5"/>
    <property type="match status" value="1"/>
</dbReference>
<dbReference type="AlphaFoldDB" id="A0A6I9Z1N9"/>
<evidence type="ECO:0000256" key="3">
    <source>
        <dbReference type="ARBA" id="ARBA00023180"/>
    </source>
</evidence>
<dbReference type="SMART" id="SM00191">
    <property type="entry name" value="Int_alpha"/>
    <property type="match status" value="1"/>
</dbReference>
<comment type="similarity">
    <text evidence="5">Belongs to the integrin alpha chain family.</text>
</comment>
<dbReference type="InterPro" id="IPR013517">
    <property type="entry name" value="FG-GAP"/>
</dbReference>
<organism evidence="6 7">
    <name type="scientific">Thamnophis sirtalis</name>
    <dbReference type="NCBI Taxonomy" id="35019"/>
    <lineage>
        <taxon>Eukaryota</taxon>
        <taxon>Metazoa</taxon>
        <taxon>Chordata</taxon>
        <taxon>Craniata</taxon>
        <taxon>Vertebrata</taxon>
        <taxon>Euteleostomi</taxon>
        <taxon>Lepidosauria</taxon>
        <taxon>Squamata</taxon>
        <taxon>Bifurcata</taxon>
        <taxon>Unidentata</taxon>
        <taxon>Episquamata</taxon>
        <taxon>Toxicofera</taxon>
        <taxon>Serpentes</taxon>
        <taxon>Colubroidea</taxon>
        <taxon>Colubridae</taxon>
        <taxon>Natricinae</taxon>
        <taxon>Thamnophis</taxon>
    </lineage>
</organism>
<dbReference type="InterPro" id="IPR028994">
    <property type="entry name" value="Integrin_alpha_N"/>
</dbReference>
<keyword evidence="1" id="KW-0732">Signal</keyword>
<keyword evidence="3" id="KW-0325">Glycoprotein</keyword>
<dbReference type="SUPFAM" id="SSF69318">
    <property type="entry name" value="Integrin alpha N-terminal domain"/>
    <property type="match status" value="1"/>
</dbReference>
<sequence length="129" mass="13593">VTILNGSDIRPLYNFSGEQMAAYFGYAVAAMDINGDGLDDLLIGAPLFMEKTEGGRVQEVGRVYIYQQKTYGMEPGAPAVLTGHQEFGRFGSAIASLGDLNQDGYNGMKVGSEGHGMGKGTGVSPDLPP</sequence>
<dbReference type="GO" id="GO:0009897">
    <property type="term" value="C:external side of plasma membrane"/>
    <property type="evidence" value="ECO:0007669"/>
    <property type="project" value="TreeGrafter"/>
</dbReference>
<feature type="repeat" description="FG-GAP" evidence="4">
    <location>
        <begin position="10"/>
        <end position="75"/>
    </location>
</feature>
<dbReference type="Gene3D" id="2.130.10.130">
    <property type="entry name" value="Integrin alpha, N-terminal"/>
    <property type="match status" value="1"/>
</dbReference>
<evidence type="ECO:0000256" key="2">
    <source>
        <dbReference type="ARBA" id="ARBA00022737"/>
    </source>
</evidence>
<keyword evidence="5" id="KW-0675">Receptor</keyword>
<protein>
    <submittedName>
        <fullName evidence="7">Integrin alpha-5-like</fullName>
    </submittedName>
</protein>
<evidence type="ECO:0000256" key="4">
    <source>
        <dbReference type="PROSITE-ProRule" id="PRU00803"/>
    </source>
</evidence>
<proteinExistence type="inferred from homology"/>
<dbReference type="KEGG" id="tsr:106556485"/>
<dbReference type="InterPro" id="IPR000413">
    <property type="entry name" value="Integrin_alpha"/>
</dbReference>
<dbReference type="Pfam" id="PF01839">
    <property type="entry name" value="FG-GAP"/>
    <property type="match status" value="1"/>
</dbReference>
<dbReference type="PROSITE" id="PS51470">
    <property type="entry name" value="FG_GAP"/>
    <property type="match status" value="1"/>
</dbReference>
<dbReference type="Proteomes" id="UP000504617">
    <property type="component" value="Unplaced"/>
</dbReference>
<accession>A0A6I9Z1N9</accession>
<keyword evidence="6" id="KW-1185">Reference proteome</keyword>
<dbReference type="PANTHER" id="PTHR23220">
    <property type="entry name" value="INTEGRIN ALPHA"/>
    <property type="match status" value="1"/>
</dbReference>
<evidence type="ECO:0000256" key="1">
    <source>
        <dbReference type="ARBA" id="ARBA00022729"/>
    </source>
</evidence>
<dbReference type="GO" id="GO:0033627">
    <property type="term" value="P:cell adhesion mediated by integrin"/>
    <property type="evidence" value="ECO:0007669"/>
    <property type="project" value="TreeGrafter"/>
</dbReference>
<dbReference type="GO" id="GO:0098609">
    <property type="term" value="P:cell-cell adhesion"/>
    <property type="evidence" value="ECO:0007669"/>
    <property type="project" value="TreeGrafter"/>
</dbReference>
<dbReference type="GO" id="GO:0005178">
    <property type="term" value="F:integrin binding"/>
    <property type="evidence" value="ECO:0007669"/>
    <property type="project" value="TreeGrafter"/>
</dbReference>
<evidence type="ECO:0000313" key="7">
    <source>
        <dbReference type="RefSeq" id="XP_013930953.1"/>
    </source>
</evidence>
<dbReference type="RefSeq" id="XP_013930953.1">
    <property type="nucleotide sequence ID" value="XM_014075478.1"/>
</dbReference>
<dbReference type="GO" id="GO:0007229">
    <property type="term" value="P:integrin-mediated signaling pathway"/>
    <property type="evidence" value="ECO:0007669"/>
    <property type="project" value="UniProtKB-KW"/>
</dbReference>
<keyword evidence="2" id="KW-0677">Repeat</keyword>
<gene>
    <name evidence="7" type="primary">LOC106556485</name>
</gene>
<dbReference type="PRINTS" id="PR01185">
    <property type="entry name" value="INTEGRINA"/>
</dbReference>
<name>A0A6I9Z1N9_9SAUR</name>
<dbReference type="InterPro" id="IPR013519">
    <property type="entry name" value="Int_alpha_beta-p"/>
</dbReference>
<keyword evidence="5" id="KW-0401">Integrin</keyword>
<dbReference type="GO" id="GO:0008305">
    <property type="term" value="C:integrin complex"/>
    <property type="evidence" value="ECO:0007669"/>
    <property type="project" value="InterPro"/>
</dbReference>
<evidence type="ECO:0000256" key="5">
    <source>
        <dbReference type="RuleBase" id="RU003762"/>
    </source>
</evidence>
<feature type="non-terminal residue" evidence="7">
    <location>
        <position position="1"/>
    </location>
</feature>
<dbReference type="GeneID" id="106556485"/>
<dbReference type="OrthoDB" id="5317514at2759"/>
<evidence type="ECO:0000313" key="6">
    <source>
        <dbReference type="Proteomes" id="UP000504617"/>
    </source>
</evidence>
<reference evidence="7" key="1">
    <citation type="submission" date="2025-08" db="UniProtKB">
        <authorList>
            <consortium name="RefSeq"/>
        </authorList>
    </citation>
    <scope>IDENTIFICATION</scope>
    <source>
        <tissue evidence="7">Skeletal muscle</tissue>
    </source>
</reference>
<dbReference type="GO" id="GO:0007160">
    <property type="term" value="P:cell-matrix adhesion"/>
    <property type="evidence" value="ECO:0007669"/>
    <property type="project" value="TreeGrafter"/>
</dbReference>